<evidence type="ECO:0000259" key="7">
    <source>
        <dbReference type="PROSITE" id="PS50023"/>
    </source>
</evidence>
<dbReference type="Pfam" id="PF00412">
    <property type="entry name" value="LIM"/>
    <property type="match status" value="1"/>
</dbReference>
<feature type="domain" description="LIM zinc-binding" evidence="7">
    <location>
        <begin position="21"/>
        <end position="83"/>
    </location>
</feature>
<dbReference type="PROSITE" id="PS00478">
    <property type="entry name" value="LIM_DOMAIN_1"/>
    <property type="match status" value="1"/>
</dbReference>
<feature type="region of interest" description="Disordered" evidence="6">
    <location>
        <begin position="435"/>
        <end position="497"/>
    </location>
</feature>
<dbReference type="CDD" id="cd09394">
    <property type="entry name" value="LIM1_Rga"/>
    <property type="match status" value="1"/>
</dbReference>
<feature type="coiled-coil region" evidence="5">
    <location>
        <begin position="753"/>
        <end position="819"/>
    </location>
</feature>
<dbReference type="AlphaFoldDB" id="A0A3N4KMC3"/>
<dbReference type="GO" id="GO:0005096">
    <property type="term" value="F:GTPase activator activity"/>
    <property type="evidence" value="ECO:0007669"/>
    <property type="project" value="UniProtKB-KW"/>
</dbReference>
<proteinExistence type="predicted"/>
<dbReference type="InterPro" id="IPR050729">
    <property type="entry name" value="Rho-GAP"/>
</dbReference>
<dbReference type="OrthoDB" id="79452at2759"/>
<evidence type="ECO:0000313" key="9">
    <source>
        <dbReference type="EMBL" id="RPB11714.1"/>
    </source>
</evidence>
<keyword evidence="5" id="KW-0175">Coiled coil</keyword>
<sequence>MESPDHDHEPESPVTEDEDSFPCKGCGNILEEGKAFELSGNRWHIDCFRCNKCDTLLDSDANLLLLGDGSLICNNCTYSCAACQNKIEDLAILTGDQAFCAGCFRCRNCKRKIENLKYARTSQGIFCMSCHETIMARRRKRNKTAKTPTLGSNAASPMLSLDKSLPSLPVEDDSPSDGHVTPTELSPRPRPPNTRTISSRSGHTPDQLSPLGFIPPENHLRTTPRSYKRYSQNSQVSEHSTDNSTNNGTYDPYSFIPVVLDPSPPAPDPLPSTTYRPNRSSSYNIYQNLHERDQGRNQLTNSRPSFERNISEPSIHLDTDKVRRPYVPSQGSRQYPGSGDGQDMSRKSHDSGRERLEKEYLSSEAYNPSAYYSKENESIKAPSQKSMISQNQNQNSPEKRENFKLGEVPNERKKSVGTIRSVDDDYSHEISISFSPLDLDMSPPAVHPEIPPRGDSYKPPVTSPASVHKKSFESPIHSNSSSGRSQRSHGTSGSNASAITAAESPEVAISNAQGASESRPPGIKINTGAIIPSANYQDTPSSSSSQQLPPFLSKPVSHPRPSTAHATTRSDNLHLMTNYDFSSTILPHPFKSPVSDLSMDEDIARVFGAGDQASILRRVSNAVRHGRSFSDLAARTSSSPKWPRSPSAGHPGYIPYNTDISPVLSLDAKEENIVLKQELRRAMLRVAELEAKLTQAGTAKALDSNITEKRNTVALLETEREAFLRELMVIKERVDAAKDGQPLNMEELKSDLIRGVTRELEDLKATLKTEIQRLVAQRDQLVEEVNMFAHTREQTIQDTEQLNLKNAQLADLNNELTRRIQGQFKANKAPVNGLGIFTGNPMDILESMKGSSEEKRPPTANTSSASMSMSSISIPIPVQDYQQQPLQHQPTQPQSSQSQLHANDGAEVLVAQKVTTLKNGAQPKKTFWKKGSASIMKGAGKGFNKVTSVAAPDAPGAKIFGARKGWAKNNKSGTSALGGSGSSNALGDNGVLGLFGTELEQRAEYEGNRIPNVVQKCIQEVEIRGMDFEGIYRKSGGASQMRQIQDAFERGEDPQFDSNVDICGVTSVLKQYFRNLPNPLLTYEIYERFVETTNEPEDEKRVEIIKDLIDELPSIHRDCLQFVVFHLARVAARKEENLMTTRNLAVVFAPTLLRHMTDEREITDMHAKNNAIQFLIDHNEVIF</sequence>
<dbReference type="CDD" id="cd00159">
    <property type="entry name" value="RhoGAP"/>
    <property type="match status" value="1"/>
</dbReference>
<dbReference type="InParanoid" id="A0A3N4KMC3"/>
<feature type="domain" description="Rho-GAP" evidence="8">
    <location>
        <begin position="997"/>
        <end position="1183"/>
    </location>
</feature>
<dbReference type="PANTHER" id="PTHR23176">
    <property type="entry name" value="RHO/RAC/CDC GTPASE-ACTIVATING PROTEIN"/>
    <property type="match status" value="1"/>
</dbReference>
<dbReference type="FunFam" id="1.10.555.10:FF:000043">
    <property type="entry name" value="Rho GTPase activator Rga"/>
    <property type="match status" value="1"/>
</dbReference>
<keyword evidence="2 4" id="KW-0479">Metal-binding</keyword>
<feature type="compositionally biased region" description="Low complexity" evidence="6">
    <location>
        <begin position="477"/>
        <end position="494"/>
    </location>
</feature>
<dbReference type="FunCoup" id="A0A3N4KMC3">
    <property type="interactions" value="153"/>
</dbReference>
<feature type="compositionally biased region" description="Basic and acidic residues" evidence="6">
    <location>
        <begin position="1"/>
        <end position="11"/>
    </location>
</feature>
<dbReference type="GO" id="GO:0007165">
    <property type="term" value="P:signal transduction"/>
    <property type="evidence" value="ECO:0007669"/>
    <property type="project" value="InterPro"/>
</dbReference>
<keyword evidence="3 4" id="KW-0862">Zinc</keyword>
<feature type="compositionally biased region" description="Polar residues" evidence="6">
    <location>
        <begin position="273"/>
        <end position="287"/>
    </location>
</feature>
<keyword evidence="10" id="KW-1185">Reference proteome</keyword>
<feature type="compositionally biased region" description="Polar residues" evidence="6">
    <location>
        <begin position="193"/>
        <end position="207"/>
    </location>
</feature>
<dbReference type="PROSITE" id="PS50238">
    <property type="entry name" value="RHOGAP"/>
    <property type="match status" value="1"/>
</dbReference>
<dbReference type="Gene3D" id="2.10.110.10">
    <property type="entry name" value="Cysteine Rich Protein"/>
    <property type="match status" value="2"/>
</dbReference>
<dbReference type="SUPFAM" id="SSF48350">
    <property type="entry name" value="GTPase activation domain, GAP"/>
    <property type="match status" value="1"/>
</dbReference>
<feature type="compositionally biased region" description="Basic and acidic residues" evidence="6">
    <location>
        <begin position="305"/>
        <end position="323"/>
    </location>
</feature>
<dbReference type="SMART" id="SM00324">
    <property type="entry name" value="RhoGAP"/>
    <property type="match status" value="1"/>
</dbReference>
<feature type="compositionally biased region" description="Basic and acidic residues" evidence="6">
    <location>
        <begin position="397"/>
        <end position="414"/>
    </location>
</feature>
<dbReference type="EMBL" id="ML119133">
    <property type="protein sequence ID" value="RPB11714.1"/>
    <property type="molecule type" value="Genomic_DNA"/>
</dbReference>
<dbReference type="PANTHER" id="PTHR23176:SF128">
    <property type="entry name" value="RHO GTPASE-ACTIVATING PROTEIN RGD1"/>
    <property type="match status" value="1"/>
</dbReference>
<feature type="compositionally biased region" description="Low complexity" evidence="6">
    <location>
        <begin position="858"/>
        <end position="869"/>
    </location>
</feature>
<feature type="region of interest" description="Disordered" evidence="6">
    <location>
        <begin position="1"/>
        <end position="20"/>
    </location>
</feature>
<dbReference type="Proteomes" id="UP000277580">
    <property type="component" value="Unassembled WGS sequence"/>
</dbReference>
<evidence type="ECO:0000313" key="10">
    <source>
        <dbReference type="Proteomes" id="UP000277580"/>
    </source>
</evidence>
<feature type="region of interest" description="Disordered" evidence="6">
    <location>
        <begin position="533"/>
        <end position="569"/>
    </location>
</feature>
<name>A0A3N4KMC3_9PEZI</name>
<dbReference type="FunFam" id="2.10.110.10:FF:000044">
    <property type="entry name" value="Rho GTPase activator Rga"/>
    <property type="match status" value="1"/>
</dbReference>
<evidence type="ECO:0000256" key="2">
    <source>
        <dbReference type="ARBA" id="ARBA00022723"/>
    </source>
</evidence>
<feature type="compositionally biased region" description="Basic and acidic residues" evidence="6">
    <location>
        <begin position="343"/>
        <end position="361"/>
    </location>
</feature>
<dbReference type="InterPro" id="IPR000198">
    <property type="entry name" value="RhoGAP_dom"/>
</dbReference>
<evidence type="ECO:0000256" key="4">
    <source>
        <dbReference type="PROSITE-ProRule" id="PRU00125"/>
    </source>
</evidence>
<feature type="region of interest" description="Disordered" evidence="6">
    <location>
        <begin position="375"/>
        <end position="420"/>
    </location>
</feature>
<dbReference type="GO" id="GO:0005938">
    <property type="term" value="C:cell cortex"/>
    <property type="evidence" value="ECO:0007669"/>
    <property type="project" value="UniProtKB-ARBA"/>
</dbReference>
<keyword evidence="4" id="KW-0440">LIM domain</keyword>
<dbReference type="InterPro" id="IPR008936">
    <property type="entry name" value="Rho_GTPase_activation_prot"/>
</dbReference>
<dbReference type="InterPro" id="IPR001781">
    <property type="entry name" value="Znf_LIM"/>
</dbReference>
<feature type="compositionally biased region" description="Low complexity" evidence="6">
    <location>
        <begin position="540"/>
        <end position="553"/>
    </location>
</feature>
<feature type="region of interest" description="Disordered" evidence="6">
    <location>
        <begin position="632"/>
        <end position="651"/>
    </location>
</feature>
<dbReference type="CDD" id="cd09395">
    <property type="entry name" value="LIM2_Rga"/>
    <property type="match status" value="1"/>
</dbReference>
<evidence type="ECO:0000256" key="5">
    <source>
        <dbReference type="SAM" id="Coils"/>
    </source>
</evidence>
<feature type="compositionally biased region" description="Polar residues" evidence="6">
    <location>
        <begin position="221"/>
        <end position="249"/>
    </location>
</feature>
<protein>
    <submittedName>
        <fullName evidence="9">RhoGAP-domain-containing protein</fullName>
    </submittedName>
</protein>
<evidence type="ECO:0000256" key="6">
    <source>
        <dbReference type="SAM" id="MobiDB-lite"/>
    </source>
</evidence>
<organism evidence="9 10">
    <name type="scientific">Morchella conica CCBAS932</name>
    <dbReference type="NCBI Taxonomy" id="1392247"/>
    <lineage>
        <taxon>Eukaryota</taxon>
        <taxon>Fungi</taxon>
        <taxon>Dikarya</taxon>
        <taxon>Ascomycota</taxon>
        <taxon>Pezizomycotina</taxon>
        <taxon>Pezizomycetes</taxon>
        <taxon>Pezizales</taxon>
        <taxon>Morchellaceae</taxon>
        <taxon>Morchella</taxon>
    </lineage>
</organism>
<feature type="region of interest" description="Disordered" evidence="6">
    <location>
        <begin position="138"/>
        <end position="362"/>
    </location>
</feature>
<evidence type="ECO:0000256" key="1">
    <source>
        <dbReference type="ARBA" id="ARBA00022468"/>
    </source>
</evidence>
<dbReference type="PROSITE" id="PS50023">
    <property type="entry name" value="LIM_DOMAIN_2"/>
    <property type="match status" value="1"/>
</dbReference>
<evidence type="ECO:0000259" key="8">
    <source>
        <dbReference type="PROSITE" id="PS50238"/>
    </source>
</evidence>
<reference evidence="9 10" key="1">
    <citation type="journal article" date="2018" name="Nat. Ecol. Evol.">
        <title>Pezizomycetes genomes reveal the molecular basis of ectomycorrhizal truffle lifestyle.</title>
        <authorList>
            <person name="Murat C."/>
            <person name="Payen T."/>
            <person name="Noel B."/>
            <person name="Kuo A."/>
            <person name="Morin E."/>
            <person name="Chen J."/>
            <person name="Kohler A."/>
            <person name="Krizsan K."/>
            <person name="Balestrini R."/>
            <person name="Da Silva C."/>
            <person name="Montanini B."/>
            <person name="Hainaut M."/>
            <person name="Levati E."/>
            <person name="Barry K.W."/>
            <person name="Belfiori B."/>
            <person name="Cichocki N."/>
            <person name="Clum A."/>
            <person name="Dockter R.B."/>
            <person name="Fauchery L."/>
            <person name="Guy J."/>
            <person name="Iotti M."/>
            <person name="Le Tacon F."/>
            <person name="Lindquist E.A."/>
            <person name="Lipzen A."/>
            <person name="Malagnac F."/>
            <person name="Mello A."/>
            <person name="Molinier V."/>
            <person name="Miyauchi S."/>
            <person name="Poulain J."/>
            <person name="Riccioni C."/>
            <person name="Rubini A."/>
            <person name="Sitrit Y."/>
            <person name="Splivallo R."/>
            <person name="Traeger S."/>
            <person name="Wang M."/>
            <person name="Zifcakova L."/>
            <person name="Wipf D."/>
            <person name="Zambonelli A."/>
            <person name="Paolocci F."/>
            <person name="Nowrousian M."/>
            <person name="Ottonello S."/>
            <person name="Baldrian P."/>
            <person name="Spatafora J.W."/>
            <person name="Henrissat B."/>
            <person name="Nagy L.G."/>
            <person name="Aury J.M."/>
            <person name="Wincker P."/>
            <person name="Grigoriev I.V."/>
            <person name="Bonfante P."/>
            <person name="Martin F.M."/>
        </authorList>
    </citation>
    <scope>NUCLEOTIDE SEQUENCE [LARGE SCALE GENOMIC DNA]</scope>
    <source>
        <strain evidence="9 10">CCBAS932</strain>
    </source>
</reference>
<dbReference type="STRING" id="1392247.A0A3N4KMC3"/>
<dbReference type="SMART" id="SM00132">
    <property type="entry name" value="LIM"/>
    <property type="match status" value="2"/>
</dbReference>
<gene>
    <name evidence="9" type="ORF">P167DRAFT_574916</name>
</gene>
<feature type="region of interest" description="Disordered" evidence="6">
    <location>
        <begin position="848"/>
        <end position="869"/>
    </location>
</feature>
<dbReference type="Pfam" id="PF00620">
    <property type="entry name" value="RhoGAP"/>
    <property type="match status" value="1"/>
</dbReference>
<feature type="compositionally biased region" description="Polar residues" evidence="6">
    <location>
        <begin position="381"/>
        <end position="396"/>
    </location>
</feature>
<evidence type="ECO:0000256" key="3">
    <source>
        <dbReference type="ARBA" id="ARBA00022833"/>
    </source>
</evidence>
<accession>A0A3N4KMC3</accession>
<keyword evidence="1" id="KW-0343">GTPase activation</keyword>
<dbReference type="Gene3D" id="1.10.555.10">
    <property type="entry name" value="Rho GTPase activation protein"/>
    <property type="match status" value="1"/>
</dbReference>
<dbReference type="GO" id="GO:0046872">
    <property type="term" value="F:metal ion binding"/>
    <property type="evidence" value="ECO:0007669"/>
    <property type="project" value="UniProtKB-KW"/>
</dbReference>
<feature type="coiled-coil region" evidence="5">
    <location>
        <begin position="672"/>
        <end position="719"/>
    </location>
</feature>